<protein>
    <submittedName>
        <fullName evidence="1">Uncharacterized protein</fullName>
    </submittedName>
</protein>
<gene>
    <name evidence="1" type="ORF">UFOVP385_35</name>
</gene>
<dbReference type="EMBL" id="LR798316">
    <property type="protein sequence ID" value="CAB5223360.1"/>
    <property type="molecule type" value="Genomic_DNA"/>
</dbReference>
<sequence>MAISKVQLPLKNVAKQIRNVASALAPRQTGNLRNVLRSYNTPDRMVKFDKNGGANITFYFAPPGATYGKYWNKPYGTGMGTTATIKKRYPQHFDYAEKAYKDQSVKKLIKDYTKALGQQIALDLREAVRSK</sequence>
<organism evidence="1">
    <name type="scientific">uncultured Caudovirales phage</name>
    <dbReference type="NCBI Taxonomy" id="2100421"/>
    <lineage>
        <taxon>Viruses</taxon>
        <taxon>Duplodnaviria</taxon>
        <taxon>Heunggongvirae</taxon>
        <taxon>Uroviricota</taxon>
        <taxon>Caudoviricetes</taxon>
        <taxon>Peduoviridae</taxon>
        <taxon>Maltschvirus</taxon>
        <taxon>Maltschvirus maltsch</taxon>
    </lineage>
</organism>
<reference evidence="1" key="1">
    <citation type="submission" date="2020-05" db="EMBL/GenBank/DDBJ databases">
        <authorList>
            <person name="Chiriac C."/>
            <person name="Salcher M."/>
            <person name="Ghai R."/>
            <person name="Kavagutti S V."/>
        </authorList>
    </citation>
    <scope>NUCLEOTIDE SEQUENCE</scope>
</reference>
<accession>A0A6J7X043</accession>
<proteinExistence type="predicted"/>
<evidence type="ECO:0000313" key="1">
    <source>
        <dbReference type="EMBL" id="CAB5223360.1"/>
    </source>
</evidence>
<name>A0A6J7X043_9CAUD</name>